<gene>
    <name evidence="2" type="ORF">PsYK624_150930</name>
</gene>
<organism evidence="2 3">
    <name type="scientific">Phanerochaete sordida</name>
    <dbReference type="NCBI Taxonomy" id="48140"/>
    <lineage>
        <taxon>Eukaryota</taxon>
        <taxon>Fungi</taxon>
        <taxon>Dikarya</taxon>
        <taxon>Basidiomycota</taxon>
        <taxon>Agaricomycotina</taxon>
        <taxon>Agaricomycetes</taxon>
        <taxon>Polyporales</taxon>
        <taxon>Phanerochaetaceae</taxon>
        <taxon>Phanerochaete</taxon>
    </lineage>
</organism>
<keyword evidence="1" id="KW-1133">Transmembrane helix</keyword>
<evidence type="ECO:0000313" key="2">
    <source>
        <dbReference type="EMBL" id="GJE98856.1"/>
    </source>
</evidence>
<evidence type="ECO:0000313" key="3">
    <source>
        <dbReference type="Proteomes" id="UP000703269"/>
    </source>
</evidence>
<sequence length="169" mass="18715">MAVLIGVTMSHLEGLPLKSTANGCAYQGLLSVSSLFWIPGLVYEPVLFALVAYKAWAPFQRQPTIPLVRRIARDSLFYFVAVFAELLVSTIIWSRAPEYINIINPWSAALPSLLGSRLMLNMRAAVLKKGSADTYIMETFTDVSPYITYAQQGSTPGVPEEEHELEVMS</sequence>
<dbReference type="OrthoDB" id="3258294at2759"/>
<keyword evidence="3" id="KW-1185">Reference proteome</keyword>
<dbReference type="Proteomes" id="UP000703269">
    <property type="component" value="Unassembled WGS sequence"/>
</dbReference>
<name>A0A9P3GPM3_9APHY</name>
<protein>
    <submittedName>
        <fullName evidence="2">Uncharacterized protein</fullName>
    </submittedName>
</protein>
<proteinExistence type="predicted"/>
<dbReference type="AlphaFoldDB" id="A0A9P3GPM3"/>
<dbReference type="EMBL" id="BPQB01000096">
    <property type="protein sequence ID" value="GJE98856.1"/>
    <property type="molecule type" value="Genomic_DNA"/>
</dbReference>
<reference evidence="2 3" key="1">
    <citation type="submission" date="2021-08" db="EMBL/GenBank/DDBJ databases">
        <title>Draft Genome Sequence of Phanerochaete sordida strain YK-624.</title>
        <authorList>
            <person name="Mori T."/>
            <person name="Dohra H."/>
            <person name="Suzuki T."/>
            <person name="Kawagishi H."/>
            <person name="Hirai H."/>
        </authorList>
    </citation>
    <scope>NUCLEOTIDE SEQUENCE [LARGE SCALE GENOMIC DNA]</scope>
    <source>
        <strain evidence="2 3">YK-624</strain>
    </source>
</reference>
<keyword evidence="1" id="KW-0812">Transmembrane</keyword>
<comment type="caution">
    <text evidence="2">The sequence shown here is derived from an EMBL/GenBank/DDBJ whole genome shotgun (WGS) entry which is preliminary data.</text>
</comment>
<accession>A0A9P3GPM3</accession>
<keyword evidence="1" id="KW-0472">Membrane</keyword>
<feature type="transmembrane region" description="Helical" evidence="1">
    <location>
        <begin position="76"/>
        <end position="96"/>
    </location>
</feature>
<feature type="transmembrane region" description="Helical" evidence="1">
    <location>
        <begin position="36"/>
        <end position="56"/>
    </location>
</feature>
<evidence type="ECO:0000256" key="1">
    <source>
        <dbReference type="SAM" id="Phobius"/>
    </source>
</evidence>